<reference evidence="1" key="1">
    <citation type="submission" date="2017-05" db="EMBL/GenBank/DDBJ databases">
        <title>The Genome Sequence of Enterococcus sp. 9E7_DIV0242.</title>
        <authorList>
            <consortium name="The Broad Institute Genomics Platform"/>
            <consortium name="The Broad Institute Genomic Center for Infectious Diseases"/>
            <person name="Earl A."/>
            <person name="Manson A."/>
            <person name="Schwartman J."/>
            <person name="Gilmore M."/>
            <person name="Abouelleil A."/>
            <person name="Cao P."/>
            <person name="Chapman S."/>
            <person name="Cusick C."/>
            <person name="Shea T."/>
            <person name="Young S."/>
            <person name="Neafsey D."/>
            <person name="Nusbaum C."/>
            <person name="Birren B."/>
        </authorList>
    </citation>
    <scope>NUCLEOTIDE SEQUENCE [LARGE SCALE GENOMIC DNA]</scope>
    <source>
        <strain evidence="1">9E7_DIV0242</strain>
    </source>
</reference>
<keyword evidence="3" id="KW-1185">Reference proteome</keyword>
<proteinExistence type="predicted"/>
<accession>A0A242K8S5</accession>
<evidence type="ECO:0000313" key="2">
    <source>
        <dbReference type="EMBL" id="WYJ91159.1"/>
    </source>
</evidence>
<evidence type="ECO:0000313" key="3">
    <source>
        <dbReference type="Proteomes" id="UP000195141"/>
    </source>
</evidence>
<dbReference type="Proteomes" id="UP000195141">
    <property type="component" value="Chromosome"/>
</dbReference>
<dbReference type="OrthoDB" id="2186806at2"/>
<dbReference type="AlphaFoldDB" id="A0A242K8S5"/>
<name>A0A242K8S5_9ENTE</name>
<reference evidence="2" key="3">
    <citation type="submission" date="2024-03" db="EMBL/GenBank/DDBJ databases">
        <title>The Genome Sequence of Enterococcus sp. DIV0242b.</title>
        <authorList>
            <consortium name="The Broad Institute Genomics Platform"/>
            <consortium name="The Broad Institute Microbial Omics Core"/>
            <consortium name="The Broad Institute Genomic Center for Infectious Diseases"/>
            <person name="Earl A."/>
            <person name="Manson A."/>
            <person name="Gilmore M."/>
            <person name="Schwartman J."/>
            <person name="Shea T."/>
            <person name="Abouelleil A."/>
            <person name="Cao P."/>
            <person name="Chapman S."/>
            <person name="Cusick C."/>
            <person name="Young S."/>
            <person name="Neafsey D."/>
            <person name="Nusbaum C."/>
            <person name="Birren B."/>
        </authorList>
    </citation>
    <scope>NUCLEOTIDE SEQUENCE</scope>
    <source>
        <strain evidence="2">9E7_DIV0242</strain>
    </source>
</reference>
<evidence type="ECO:0008006" key="4">
    <source>
        <dbReference type="Google" id="ProtNLM"/>
    </source>
</evidence>
<protein>
    <recommendedName>
        <fullName evidence="4">Excisionase</fullName>
    </recommendedName>
</protein>
<sequence>MPTKSNCDRILEIIRRDPDREKTEYMTKEVVLKKIDGLKAGTLNDYIADCRDNYPVKHTILNPSHKVCLIHYGQFEQYLQWRSDNRLKARKEKVS</sequence>
<evidence type="ECO:0000313" key="1">
    <source>
        <dbReference type="EMBL" id="OTP17552.1"/>
    </source>
</evidence>
<dbReference type="RefSeq" id="WP_086348751.1">
    <property type="nucleotide sequence ID" value="NZ_CP147247.1"/>
</dbReference>
<organism evidence="1">
    <name type="scientific">Candidatus Enterococcus clewellii</name>
    <dbReference type="NCBI Taxonomy" id="1834193"/>
    <lineage>
        <taxon>Bacteria</taxon>
        <taxon>Bacillati</taxon>
        <taxon>Bacillota</taxon>
        <taxon>Bacilli</taxon>
        <taxon>Lactobacillales</taxon>
        <taxon>Enterococcaceae</taxon>
        <taxon>Enterococcus</taxon>
    </lineage>
</organism>
<gene>
    <name evidence="1" type="ORF">A5888_001690</name>
    <name evidence="2" type="ORF">A5888_002927</name>
</gene>
<dbReference type="EMBL" id="CP147247">
    <property type="protein sequence ID" value="WYJ91159.1"/>
    <property type="molecule type" value="Genomic_DNA"/>
</dbReference>
<dbReference type="EMBL" id="NGMM01000002">
    <property type="protein sequence ID" value="OTP17552.1"/>
    <property type="molecule type" value="Genomic_DNA"/>
</dbReference>
<reference evidence="2" key="2">
    <citation type="submission" date="2017-05" db="EMBL/GenBank/DDBJ databases">
        <authorList>
            <consortium name="The Broad Institute Genomics Platform"/>
            <consortium name="The Broad Institute Genomic Center for Infectious Diseases"/>
            <person name="Earl A."/>
            <person name="Manson A."/>
            <person name="Schwartman J."/>
            <person name="Gilmore M."/>
            <person name="Abouelleil A."/>
            <person name="Cao P."/>
            <person name="Chapman S."/>
            <person name="Cusick C."/>
            <person name="Shea T."/>
            <person name="Young S."/>
            <person name="Neafsey D."/>
            <person name="Nusbaum C."/>
            <person name="Birren B."/>
        </authorList>
    </citation>
    <scope>NUCLEOTIDE SEQUENCE</scope>
    <source>
        <strain evidence="2">9E7_DIV0242</strain>
    </source>
</reference>